<reference evidence="2 3" key="1">
    <citation type="journal article" date="2016" name="Genome Announc.">
        <title>Draft Whole-Genome Sequence of Trichoderma gamsii T6085, a Promising Biocontrol Agent of Fusarium Head Blight on Wheat.</title>
        <authorList>
            <person name="Baroncelli R."/>
            <person name="Zapparata A."/>
            <person name="Piaggeschi G."/>
            <person name="Sarrocco S."/>
            <person name="Vannacci G."/>
        </authorList>
    </citation>
    <scope>NUCLEOTIDE SEQUENCE [LARGE SCALE GENOMIC DNA]</scope>
    <source>
        <strain evidence="2 3">T6085</strain>
    </source>
</reference>
<accession>A0A2P4ZPT7</accession>
<feature type="region of interest" description="Disordered" evidence="1">
    <location>
        <begin position="29"/>
        <end position="58"/>
    </location>
</feature>
<dbReference type="EMBL" id="JPDN02000014">
    <property type="protein sequence ID" value="PON26284.1"/>
    <property type="molecule type" value="Genomic_DNA"/>
</dbReference>
<keyword evidence="3" id="KW-1185">Reference proteome</keyword>
<dbReference type="AlphaFoldDB" id="A0A2P4ZPT7"/>
<organism evidence="2 3">
    <name type="scientific">Trichoderma gamsii</name>
    <dbReference type="NCBI Taxonomy" id="398673"/>
    <lineage>
        <taxon>Eukaryota</taxon>
        <taxon>Fungi</taxon>
        <taxon>Dikarya</taxon>
        <taxon>Ascomycota</taxon>
        <taxon>Pezizomycotina</taxon>
        <taxon>Sordariomycetes</taxon>
        <taxon>Hypocreomycetidae</taxon>
        <taxon>Hypocreales</taxon>
        <taxon>Hypocreaceae</taxon>
        <taxon>Trichoderma</taxon>
    </lineage>
</organism>
<evidence type="ECO:0000313" key="3">
    <source>
        <dbReference type="Proteomes" id="UP000054821"/>
    </source>
</evidence>
<name>A0A2P4ZPT7_9HYPO</name>
<proteinExistence type="predicted"/>
<protein>
    <submittedName>
        <fullName evidence="2">Uncharacterized protein</fullName>
    </submittedName>
</protein>
<gene>
    <name evidence="2" type="ORF">TGAM01_v204760</name>
</gene>
<dbReference type="RefSeq" id="XP_018665335.1">
    <property type="nucleotide sequence ID" value="XM_018801542.1"/>
</dbReference>
<dbReference type="GeneID" id="29981625"/>
<evidence type="ECO:0000256" key="1">
    <source>
        <dbReference type="SAM" id="MobiDB-lite"/>
    </source>
</evidence>
<dbReference type="Proteomes" id="UP000054821">
    <property type="component" value="Unassembled WGS sequence"/>
</dbReference>
<evidence type="ECO:0000313" key="2">
    <source>
        <dbReference type="EMBL" id="PON26284.1"/>
    </source>
</evidence>
<comment type="caution">
    <text evidence="2">The sequence shown here is derived from an EMBL/GenBank/DDBJ whole genome shotgun (WGS) entry which is preliminary data.</text>
</comment>
<sequence length="216" mass="23580">MPPPASPVTEKPSPDRHHSRFYAELQQLQPAILHETPKLPTPDPPPANEELQRHGTRRRALAKLRTRLDRRQLHSKAERPILGIKPQPKAAVGPSLSRRVGAFPTAIARYVTEPSPEALPWSSIGSSRPLSGIARRFGVRVGGALRERLDCVQSQAAAGHLPQLSSGPRCGCWLGVNGGLYLTLVGSTNLAPRRRHCRIPNPAGPWLVFSSQGKID</sequence>